<protein>
    <submittedName>
        <fullName evidence="9">LRR domain containing protein</fullName>
    </submittedName>
</protein>
<dbReference type="Gene3D" id="3.80.10.10">
    <property type="entry name" value="Ribonuclease Inhibitor"/>
    <property type="match status" value="1"/>
</dbReference>
<keyword evidence="6" id="KW-0675">Receptor</keyword>
<dbReference type="GO" id="GO:0016020">
    <property type="term" value="C:membrane"/>
    <property type="evidence" value="ECO:0007669"/>
    <property type="project" value="UniProtKB-SubCell"/>
</dbReference>
<dbReference type="InterPro" id="IPR046956">
    <property type="entry name" value="RLP23-like"/>
</dbReference>
<feature type="transmembrane region" description="Helical" evidence="8">
    <location>
        <begin position="121"/>
        <end position="142"/>
    </location>
</feature>
<keyword evidence="2 8" id="KW-0812">Transmembrane</keyword>
<evidence type="ECO:0000256" key="2">
    <source>
        <dbReference type="ARBA" id="ARBA00022692"/>
    </source>
</evidence>
<evidence type="ECO:0000256" key="4">
    <source>
        <dbReference type="ARBA" id="ARBA00022989"/>
    </source>
</evidence>
<dbReference type="PANTHER" id="PTHR48063:SF98">
    <property type="entry name" value="LRR RECEPTOR-LIKE SERINE_THREONINE-PROTEIN KINASE FLS2"/>
    <property type="match status" value="1"/>
</dbReference>
<dbReference type="InterPro" id="IPR001611">
    <property type="entry name" value="Leu-rich_rpt"/>
</dbReference>
<dbReference type="AlphaFoldDB" id="A0A2P5C176"/>
<keyword evidence="7" id="KW-0325">Glycoprotein</keyword>
<evidence type="ECO:0000256" key="1">
    <source>
        <dbReference type="ARBA" id="ARBA00004479"/>
    </source>
</evidence>
<gene>
    <name evidence="9" type="ORF">PanWU01x14_192800</name>
</gene>
<keyword evidence="3" id="KW-0732">Signal</keyword>
<evidence type="ECO:0000256" key="7">
    <source>
        <dbReference type="ARBA" id="ARBA00023180"/>
    </source>
</evidence>
<reference evidence="10" key="1">
    <citation type="submission" date="2016-06" db="EMBL/GenBank/DDBJ databases">
        <title>Parallel loss of symbiosis genes in relatives of nitrogen-fixing non-legume Parasponia.</title>
        <authorList>
            <person name="Van Velzen R."/>
            <person name="Holmer R."/>
            <person name="Bu F."/>
            <person name="Rutten L."/>
            <person name="Van Zeijl A."/>
            <person name="Liu W."/>
            <person name="Santuari L."/>
            <person name="Cao Q."/>
            <person name="Sharma T."/>
            <person name="Shen D."/>
            <person name="Roswanjaya Y."/>
            <person name="Wardhani T."/>
            <person name="Kalhor M.S."/>
            <person name="Jansen J."/>
            <person name="Van den Hoogen J."/>
            <person name="Gungor B."/>
            <person name="Hartog M."/>
            <person name="Hontelez J."/>
            <person name="Verver J."/>
            <person name="Yang W.-C."/>
            <person name="Schijlen E."/>
            <person name="Repin R."/>
            <person name="Schilthuizen M."/>
            <person name="Schranz E."/>
            <person name="Heidstra R."/>
            <person name="Miyata K."/>
            <person name="Fedorova E."/>
            <person name="Kohlen W."/>
            <person name="Bisseling T."/>
            <person name="Smit S."/>
            <person name="Geurts R."/>
        </authorList>
    </citation>
    <scope>NUCLEOTIDE SEQUENCE [LARGE SCALE GENOMIC DNA]</scope>
    <source>
        <strain evidence="10">cv. WU1-14</strain>
    </source>
</reference>
<name>A0A2P5C176_PARAD</name>
<dbReference type="PANTHER" id="PTHR48063">
    <property type="entry name" value="LRR RECEPTOR-LIKE KINASE"/>
    <property type="match status" value="1"/>
</dbReference>
<comment type="caution">
    <text evidence="9">The sequence shown here is derived from an EMBL/GenBank/DDBJ whole genome shotgun (WGS) entry which is preliminary data.</text>
</comment>
<keyword evidence="4 8" id="KW-1133">Transmembrane helix</keyword>
<accession>A0A2P5C176</accession>
<proteinExistence type="predicted"/>
<evidence type="ECO:0000256" key="5">
    <source>
        <dbReference type="ARBA" id="ARBA00023136"/>
    </source>
</evidence>
<comment type="subcellular location">
    <subcellularLocation>
        <location evidence="1">Membrane</location>
        <topology evidence="1">Single-pass type I membrane protein</topology>
    </subcellularLocation>
</comment>
<dbReference type="EMBL" id="JXTB01000190">
    <property type="protein sequence ID" value="PON54774.1"/>
    <property type="molecule type" value="Genomic_DNA"/>
</dbReference>
<evidence type="ECO:0000256" key="8">
    <source>
        <dbReference type="SAM" id="Phobius"/>
    </source>
</evidence>
<dbReference type="Proteomes" id="UP000237105">
    <property type="component" value="Unassembled WGS sequence"/>
</dbReference>
<dbReference type="InterPro" id="IPR032675">
    <property type="entry name" value="LRR_dom_sf"/>
</dbReference>
<dbReference type="OrthoDB" id="8731593at2759"/>
<evidence type="ECO:0000313" key="9">
    <source>
        <dbReference type="EMBL" id="PON54774.1"/>
    </source>
</evidence>
<dbReference type="Pfam" id="PF00560">
    <property type="entry name" value="LRR_1"/>
    <property type="match status" value="2"/>
</dbReference>
<keyword evidence="10" id="KW-1185">Reference proteome</keyword>
<evidence type="ECO:0000313" key="10">
    <source>
        <dbReference type="Proteomes" id="UP000237105"/>
    </source>
</evidence>
<organism evidence="9 10">
    <name type="scientific">Parasponia andersonii</name>
    <name type="common">Sponia andersonii</name>
    <dbReference type="NCBI Taxonomy" id="3476"/>
    <lineage>
        <taxon>Eukaryota</taxon>
        <taxon>Viridiplantae</taxon>
        <taxon>Streptophyta</taxon>
        <taxon>Embryophyta</taxon>
        <taxon>Tracheophyta</taxon>
        <taxon>Spermatophyta</taxon>
        <taxon>Magnoliopsida</taxon>
        <taxon>eudicotyledons</taxon>
        <taxon>Gunneridae</taxon>
        <taxon>Pentapetalae</taxon>
        <taxon>rosids</taxon>
        <taxon>fabids</taxon>
        <taxon>Rosales</taxon>
        <taxon>Cannabaceae</taxon>
        <taxon>Parasponia</taxon>
    </lineage>
</organism>
<evidence type="ECO:0000256" key="3">
    <source>
        <dbReference type="ARBA" id="ARBA00022729"/>
    </source>
</evidence>
<keyword evidence="5 8" id="KW-0472">Membrane</keyword>
<sequence>MIEFINNLRLVKSIDLSSNKLRGAIPADALDLSNNHFSGRIPLSLSEVHRLSLLDLSNNNFSGKIPTGTQLQSFDAAVYMGNPELCGAPLLNKCRGEETGSGGTEEANEHGVEDRFISDGYFINLGLGFVVGLLGVCATLLVNKSMRNSYFKFLNDARDWIYVTIRIYKPKVLKMIKF</sequence>
<evidence type="ECO:0000256" key="6">
    <source>
        <dbReference type="ARBA" id="ARBA00023170"/>
    </source>
</evidence>
<dbReference type="SUPFAM" id="SSF52058">
    <property type="entry name" value="L domain-like"/>
    <property type="match status" value="1"/>
</dbReference>